<dbReference type="GO" id="GO:0003886">
    <property type="term" value="F:DNA (cytosine-5-)-methyltransferase activity"/>
    <property type="evidence" value="ECO:0007669"/>
    <property type="project" value="UniProtKB-EC"/>
</dbReference>
<dbReference type="Pfam" id="PF00145">
    <property type="entry name" value="DNA_methylase"/>
    <property type="match status" value="1"/>
</dbReference>
<protein>
    <recommendedName>
        <fullName evidence="1">DNA (cytosine-5-)-methyltransferase</fullName>
        <ecNumber evidence="1">2.1.1.37</ecNumber>
    </recommendedName>
</protein>
<reference evidence="8 9" key="1">
    <citation type="submission" date="2018-03" db="EMBL/GenBank/DDBJ databases">
        <title>The ancient ancestry and fast evolution of plastids.</title>
        <authorList>
            <person name="Moore K.R."/>
            <person name="Magnabosco C."/>
            <person name="Momper L."/>
            <person name="Gold D.A."/>
            <person name="Bosak T."/>
            <person name="Fournier G.P."/>
        </authorList>
    </citation>
    <scope>NUCLEOTIDE SEQUENCE [LARGE SCALE GENOMIC DNA]</scope>
    <source>
        <strain evidence="8 9">CCALA 016</strain>
    </source>
</reference>
<reference evidence="8 9" key="2">
    <citation type="submission" date="2018-03" db="EMBL/GenBank/DDBJ databases">
        <authorList>
            <person name="Keele B.F."/>
        </authorList>
    </citation>
    <scope>NUCLEOTIDE SEQUENCE [LARGE SCALE GENOMIC DNA]</scope>
    <source>
        <strain evidence="8 9">CCALA 016</strain>
    </source>
</reference>
<keyword evidence="4 6" id="KW-0949">S-adenosyl-L-methionine</keyword>
<dbReference type="GO" id="GO:0032259">
    <property type="term" value="P:methylation"/>
    <property type="evidence" value="ECO:0007669"/>
    <property type="project" value="UniProtKB-KW"/>
</dbReference>
<evidence type="ECO:0000313" key="9">
    <source>
        <dbReference type="Proteomes" id="UP000239001"/>
    </source>
</evidence>
<dbReference type="Gene3D" id="3.40.50.150">
    <property type="entry name" value="Vaccinia Virus protein VP39"/>
    <property type="match status" value="1"/>
</dbReference>
<keyword evidence="2 6" id="KW-0489">Methyltransferase</keyword>
<dbReference type="PANTHER" id="PTHR10629:SF52">
    <property type="entry name" value="DNA (CYTOSINE-5)-METHYLTRANSFERASE 1"/>
    <property type="match status" value="1"/>
</dbReference>
<keyword evidence="5" id="KW-0680">Restriction system</keyword>
<dbReference type="AlphaFoldDB" id="A0A2T1M1M0"/>
<dbReference type="InterPro" id="IPR050390">
    <property type="entry name" value="C5-Methyltransferase"/>
</dbReference>
<dbReference type="GO" id="GO:0009307">
    <property type="term" value="P:DNA restriction-modification system"/>
    <property type="evidence" value="ECO:0007669"/>
    <property type="project" value="UniProtKB-KW"/>
</dbReference>
<evidence type="ECO:0000313" key="8">
    <source>
        <dbReference type="EMBL" id="PSF38590.1"/>
    </source>
</evidence>
<dbReference type="PANTHER" id="PTHR10629">
    <property type="entry name" value="CYTOSINE-SPECIFIC METHYLTRANSFERASE"/>
    <property type="match status" value="1"/>
</dbReference>
<sequence length="356" mass="40575">MNENYSNNKLNTSPYTNKINSLLKPKINHNLPLVMDLFAGCGGLSLGFEAQGFLTVGYEINRDACLSYSQNLQGDCLNIKLTEYTELPNPQIIIGGVPCQPFSVSGKQKGLNDTRDGFPIFISAVKRYQPKLFLIENVRGLFYRNKPYLEKIITQLRQLDYLIEVDLLNSVWYDTPQNRERVFIVGHRGKFKFPQKINIKISAGEALGDLAVFIPPESNFLTPSMDSYIIKYEKASHCSRPRDLHLDQPARTVTCRNLAGATGDMQRIKLPDGRRRRLIPLEAARLQSFPDWFKFNGSEQSVFNQIGNAVPPMLAYYLAKSCKDYFELNFFYDKNEIIAKNISITNQQSSQQLSLF</sequence>
<evidence type="ECO:0000256" key="7">
    <source>
        <dbReference type="RuleBase" id="RU000416"/>
    </source>
</evidence>
<evidence type="ECO:0000256" key="5">
    <source>
        <dbReference type="ARBA" id="ARBA00022747"/>
    </source>
</evidence>
<dbReference type="InterPro" id="IPR001525">
    <property type="entry name" value="C5_MeTfrase"/>
</dbReference>
<name>A0A2T1M1M0_9CHRO</name>
<comment type="similarity">
    <text evidence="6 7">Belongs to the class I-like SAM-binding methyltransferase superfamily. C5-methyltransferase family.</text>
</comment>
<dbReference type="EMBL" id="PXOH01000003">
    <property type="protein sequence ID" value="PSF38590.1"/>
    <property type="molecule type" value="Genomic_DNA"/>
</dbReference>
<evidence type="ECO:0000256" key="2">
    <source>
        <dbReference type="ARBA" id="ARBA00022603"/>
    </source>
</evidence>
<feature type="active site" evidence="6">
    <location>
        <position position="99"/>
    </location>
</feature>
<dbReference type="Gene3D" id="3.90.120.10">
    <property type="entry name" value="DNA Methylase, subunit A, domain 2"/>
    <property type="match status" value="1"/>
</dbReference>
<dbReference type="OrthoDB" id="9813719at2"/>
<evidence type="ECO:0000256" key="4">
    <source>
        <dbReference type="ARBA" id="ARBA00022691"/>
    </source>
</evidence>
<dbReference type="NCBIfam" id="TIGR00675">
    <property type="entry name" value="dcm"/>
    <property type="match status" value="1"/>
</dbReference>
<evidence type="ECO:0000256" key="6">
    <source>
        <dbReference type="PROSITE-ProRule" id="PRU01016"/>
    </source>
</evidence>
<dbReference type="PRINTS" id="PR00105">
    <property type="entry name" value="C5METTRFRASE"/>
</dbReference>
<gene>
    <name evidence="8" type="ORF">C7H19_03525</name>
</gene>
<dbReference type="SUPFAM" id="SSF53335">
    <property type="entry name" value="S-adenosyl-L-methionine-dependent methyltransferases"/>
    <property type="match status" value="1"/>
</dbReference>
<proteinExistence type="inferred from homology"/>
<keyword evidence="3 6" id="KW-0808">Transferase</keyword>
<dbReference type="RefSeq" id="WP_106455511.1">
    <property type="nucleotide sequence ID" value="NZ_PXOH01000003.1"/>
</dbReference>
<evidence type="ECO:0000256" key="3">
    <source>
        <dbReference type="ARBA" id="ARBA00022679"/>
    </source>
</evidence>
<accession>A0A2T1M1M0</accession>
<organism evidence="8 9">
    <name type="scientific">Aphanothece hegewaldii CCALA 016</name>
    <dbReference type="NCBI Taxonomy" id="2107694"/>
    <lineage>
        <taxon>Bacteria</taxon>
        <taxon>Bacillati</taxon>
        <taxon>Cyanobacteriota</taxon>
        <taxon>Cyanophyceae</taxon>
        <taxon>Oscillatoriophycideae</taxon>
        <taxon>Chroococcales</taxon>
        <taxon>Aphanothecaceae</taxon>
        <taxon>Aphanothece</taxon>
    </lineage>
</organism>
<keyword evidence="9" id="KW-1185">Reference proteome</keyword>
<dbReference type="PROSITE" id="PS51679">
    <property type="entry name" value="SAM_MT_C5"/>
    <property type="match status" value="1"/>
</dbReference>
<evidence type="ECO:0000256" key="1">
    <source>
        <dbReference type="ARBA" id="ARBA00011975"/>
    </source>
</evidence>
<dbReference type="InterPro" id="IPR029063">
    <property type="entry name" value="SAM-dependent_MTases_sf"/>
</dbReference>
<comment type="caution">
    <text evidence="8">The sequence shown here is derived from an EMBL/GenBank/DDBJ whole genome shotgun (WGS) entry which is preliminary data.</text>
</comment>
<dbReference type="EC" id="2.1.1.37" evidence="1"/>
<dbReference type="Proteomes" id="UP000239001">
    <property type="component" value="Unassembled WGS sequence"/>
</dbReference>